<dbReference type="Proteomes" id="UP001501455">
    <property type="component" value="Unassembled WGS sequence"/>
</dbReference>
<name>A0ABP6TH18_9ACTN</name>
<reference evidence="4" key="1">
    <citation type="journal article" date="2019" name="Int. J. Syst. Evol. Microbiol.">
        <title>The Global Catalogue of Microorganisms (GCM) 10K type strain sequencing project: providing services to taxonomists for standard genome sequencing and annotation.</title>
        <authorList>
            <consortium name="The Broad Institute Genomics Platform"/>
            <consortium name="The Broad Institute Genome Sequencing Center for Infectious Disease"/>
            <person name="Wu L."/>
            <person name="Ma J."/>
        </authorList>
    </citation>
    <scope>NUCLEOTIDE SEQUENCE [LARGE SCALE GENOMIC DNA]</scope>
    <source>
        <strain evidence="4">JCM 4816</strain>
    </source>
</reference>
<proteinExistence type="predicted"/>
<feature type="region of interest" description="Disordered" evidence="1">
    <location>
        <begin position="83"/>
        <end position="108"/>
    </location>
</feature>
<dbReference type="EMBL" id="BAAAXF010000014">
    <property type="protein sequence ID" value="GAA3493879.1"/>
    <property type="molecule type" value="Genomic_DNA"/>
</dbReference>
<feature type="domain" description="HTH cro/C1-type" evidence="2">
    <location>
        <begin position="54"/>
        <end position="72"/>
    </location>
</feature>
<dbReference type="RefSeq" id="WP_193460411.1">
    <property type="nucleotide sequence ID" value="NZ_BAAAXF010000014.1"/>
</dbReference>
<dbReference type="Pfam" id="PF13443">
    <property type="entry name" value="HTH_26"/>
    <property type="match status" value="1"/>
</dbReference>
<keyword evidence="4" id="KW-1185">Reference proteome</keyword>
<evidence type="ECO:0000256" key="1">
    <source>
        <dbReference type="SAM" id="MobiDB-lite"/>
    </source>
</evidence>
<sequence length="108" mass="12151">MIKKMGYQWKLRQLMAEREMFQTSDLVPLLAERGVTLSREQVYRLVTQPPQRMSMDTLVALCDILECTPNDLIKPEAVNAQVNKTSDGTLGPVPAAPRRAVVRRPGQS</sequence>
<dbReference type="Gene3D" id="1.10.260.40">
    <property type="entry name" value="lambda repressor-like DNA-binding domains"/>
    <property type="match status" value="1"/>
</dbReference>
<dbReference type="InterPro" id="IPR010982">
    <property type="entry name" value="Lambda_DNA-bd_dom_sf"/>
</dbReference>
<feature type="compositionally biased region" description="Low complexity" evidence="1">
    <location>
        <begin position="92"/>
        <end position="108"/>
    </location>
</feature>
<organism evidence="3 4">
    <name type="scientific">Streptomyces prasinosporus</name>
    <dbReference type="NCBI Taxonomy" id="68256"/>
    <lineage>
        <taxon>Bacteria</taxon>
        <taxon>Bacillati</taxon>
        <taxon>Actinomycetota</taxon>
        <taxon>Actinomycetes</taxon>
        <taxon>Kitasatosporales</taxon>
        <taxon>Streptomycetaceae</taxon>
        <taxon>Streptomyces</taxon>
        <taxon>Streptomyces albogriseolus group</taxon>
    </lineage>
</organism>
<gene>
    <name evidence="3" type="ORF">GCM10019016_009780</name>
</gene>
<evidence type="ECO:0000259" key="2">
    <source>
        <dbReference type="PROSITE" id="PS50943"/>
    </source>
</evidence>
<evidence type="ECO:0000313" key="4">
    <source>
        <dbReference type="Proteomes" id="UP001501455"/>
    </source>
</evidence>
<dbReference type="SUPFAM" id="SSF47413">
    <property type="entry name" value="lambda repressor-like DNA-binding domains"/>
    <property type="match status" value="1"/>
</dbReference>
<protein>
    <recommendedName>
        <fullName evidence="2">HTH cro/C1-type domain-containing protein</fullName>
    </recommendedName>
</protein>
<accession>A0ABP6TH18</accession>
<dbReference type="PROSITE" id="PS50943">
    <property type="entry name" value="HTH_CROC1"/>
    <property type="match status" value="1"/>
</dbReference>
<evidence type="ECO:0000313" key="3">
    <source>
        <dbReference type="EMBL" id="GAA3493879.1"/>
    </source>
</evidence>
<comment type="caution">
    <text evidence="3">The sequence shown here is derived from an EMBL/GenBank/DDBJ whole genome shotgun (WGS) entry which is preliminary data.</text>
</comment>
<dbReference type="InterPro" id="IPR001387">
    <property type="entry name" value="Cro/C1-type_HTH"/>
</dbReference>